<dbReference type="InterPro" id="IPR023174">
    <property type="entry name" value="PDEase_CS"/>
</dbReference>
<dbReference type="Gene3D" id="3.30.70.1230">
    <property type="entry name" value="Nucleotide cyclase"/>
    <property type="match status" value="1"/>
</dbReference>
<keyword evidence="3" id="KW-0547">Nucleotide-binding</keyword>
<dbReference type="EMBL" id="CAICTM010000096">
    <property type="protein sequence ID" value="CAB9500970.1"/>
    <property type="molecule type" value="Genomic_DNA"/>
</dbReference>
<dbReference type="PANTHER" id="PTHR11920:SF335">
    <property type="entry name" value="GUANYLATE CYCLASE"/>
    <property type="match status" value="1"/>
</dbReference>
<dbReference type="CDD" id="cd07302">
    <property type="entry name" value="CHD"/>
    <property type="match status" value="1"/>
</dbReference>
<feature type="transmembrane region" description="Helical" evidence="9">
    <location>
        <begin position="487"/>
        <end position="509"/>
    </location>
</feature>
<comment type="caution">
    <text evidence="11">The sequence shown here is derived from an EMBL/GenBank/DDBJ whole genome shotgun (WGS) entry which is preliminary data.</text>
</comment>
<dbReference type="GO" id="GO:0007168">
    <property type="term" value="P:receptor guanylyl cyclase signaling pathway"/>
    <property type="evidence" value="ECO:0007669"/>
    <property type="project" value="TreeGrafter"/>
</dbReference>
<keyword evidence="12" id="KW-1185">Reference proteome</keyword>
<dbReference type="SMART" id="SM00044">
    <property type="entry name" value="CYCc"/>
    <property type="match status" value="1"/>
</dbReference>
<keyword evidence="4 9" id="KW-1133">Transmembrane helix</keyword>
<dbReference type="Pfam" id="PF00233">
    <property type="entry name" value="PDEase_I"/>
    <property type="match status" value="1"/>
</dbReference>
<feature type="compositionally biased region" description="Basic and acidic residues" evidence="8">
    <location>
        <begin position="14"/>
        <end position="33"/>
    </location>
</feature>
<evidence type="ECO:0000256" key="6">
    <source>
        <dbReference type="ARBA" id="ARBA00023239"/>
    </source>
</evidence>
<dbReference type="InterPro" id="IPR029787">
    <property type="entry name" value="Nucleotide_cyclase"/>
</dbReference>
<dbReference type="GO" id="GO:0005886">
    <property type="term" value="C:plasma membrane"/>
    <property type="evidence" value="ECO:0007669"/>
    <property type="project" value="TreeGrafter"/>
</dbReference>
<evidence type="ECO:0000256" key="7">
    <source>
        <dbReference type="RuleBase" id="RU363067"/>
    </source>
</evidence>
<comment type="similarity">
    <text evidence="7">Belongs to the cyclic nucleotide phosphodiesterase family.</text>
</comment>
<organism evidence="11 12">
    <name type="scientific">Seminavis robusta</name>
    <dbReference type="NCBI Taxonomy" id="568900"/>
    <lineage>
        <taxon>Eukaryota</taxon>
        <taxon>Sar</taxon>
        <taxon>Stramenopiles</taxon>
        <taxon>Ochrophyta</taxon>
        <taxon>Bacillariophyta</taxon>
        <taxon>Bacillariophyceae</taxon>
        <taxon>Bacillariophycidae</taxon>
        <taxon>Naviculales</taxon>
        <taxon>Naviculaceae</taxon>
        <taxon>Seminavis</taxon>
    </lineage>
</organism>
<keyword evidence="5 9" id="KW-0472">Membrane</keyword>
<protein>
    <recommendedName>
        <fullName evidence="7">Phosphodiesterase</fullName>
        <ecNumber evidence="7">3.1.4.-</ecNumber>
    </recommendedName>
</protein>
<keyword evidence="7" id="KW-0378">Hydrolase</keyword>
<evidence type="ECO:0000313" key="11">
    <source>
        <dbReference type="EMBL" id="CAB9500970.1"/>
    </source>
</evidence>
<dbReference type="PROSITE" id="PS50125">
    <property type="entry name" value="GUANYLATE_CYCLASE_2"/>
    <property type="match status" value="1"/>
</dbReference>
<proteinExistence type="inferred from homology"/>
<dbReference type="GO" id="GO:0000166">
    <property type="term" value="F:nucleotide binding"/>
    <property type="evidence" value="ECO:0007669"/>
    <property type="project" value="UniProtKB-KW"/>
</dbReference>
<evidence type="ECO:0000259" key="10">
    <source>
        <dbReference type="PROSITE" id="PS50125"/>
    </source>
</evidence>
<evidence type="ECO:0000256" key="4">
    <source>
        <dbReference type="ARBA" id="ARBA00022989"/>
    </source>
</evidence>
<keyword evidence="11" id="KW-0675">Receptor</keyword>
<accession>A0A9N8DFP4</accession>
<evidence type="ECO:0000313" key="12">
    <source>
        <dbReference type="Proteomes" id="UP001153069"/>
    </source>
</evidence>
<dbReference type="GO" id="GO:0004114">
    <property type="term" value="F:3',5'-cyclic-nucleotide phosphodiesterase activity"/>
    <property type="evidence" value="ECO:0007669"/>
    <property type="project" value="InterPro"/>
</dbReference>
<feature type="region of interest" description="Disordered" evidence="8">
    <location>
        <begin position="806"/>
        <end position="844"/>
    </location>
</feature>
<feature type="region of interest" description="Disordered" evidence="8">
    <location>
        <begin position="1"/>
        <end position="69"/>
    </location>
</feature>
<feature type="transmembrane region" description="Helical" evidence="9">
    <location>
        <begin position="86"/>
        <end position="112"/>
    </location>
</feature>
<dbReference type="AlphaFoldDB" id="A0A9N8DFP4"/>
<dbReference type="Pfam" id="PF00211">
    <property type="entry name" value="Guanylate_cyc"/>
    <property type="match status" value="1"/>
</dbReference>
<dbReference type="GO" id="GO:0046872">
    <property type="term" value="F:metal ion binding"/>
    <property type="evidence" value="ECO:0007669"/>
    <property type="project" value="UniProtKB-KW"/>
</dbReference>
<dbReference type="Gene3D" id="1.10.1300.10">
    <property type="entry name" value="3'5'-cyclic nucleotide phosphodiesterase, catalytic domain"/>
    <property type="match status" value="1"/>
</dbReference>
<dbReference type="GO" id="GO:0004016">
    <property type="term" value="F:adenylate cyclase activity"/>
    <property type="evidence" value="ECO:0007669"/>
    <property type="project" value="TreeGrafter"/>
</dbReference>
<evidence type="ECO:0000256" key="1">
    <source>
        <dbReference type="ARBA" id="ARBA00004370"/>
    </source>
</evidence>
<dbReference type="PROSITE" id="PS00126">
    <property type="entry name" value="PDEASE_I_1"/>
    <property type="match status" value="1"/>
</dbReference>
<keyword evidence="7" id="KW-0479">Metal-binding</keyword>
<dbReference type="SUPFAM" id="SSF109604">
    <property type="entry name" value="HD-domain/PDEase-like"/>
    <property type="match status" value="1"/>
</dbReference>
<dbReference type="GO" id="GO:0001653">
    <property type="term" value="F:peptide receptor activity"/>
    <property type="evidence" value="ECO:0007669"/>
    <property type="project" value="TreeGrafter"/>
</dbReference>
<keyword evidence="2 9" id="KW-0812">Transmembrane</keyword>
<dbReference type="InterPro" id="IPR003607">
    <property type="entry name" value="HD/PDEase_dom"/>
</dbReference>
<dbReference type="InterPro" id="IPR036971">
    <property type="entry name" value="PDEase_catalytic_dom_sf"/>
</dbReference>
<dbReference type="InterPro" id="IPR001054">
    <property type="entry name" value="A/G_cyclase"/>
</dbReference>
<reference evidence="11" key="1">
    <citation type="submission" date="2020-06" db="EMBL/GenBank/DDBJ databases">
        <authorList>
            <consortium name="Plant Systems Biology data submission"/>
        </authorList>
    </citation>
    <scope>NUCLEOTIDE SEQUENCE</scope>
    <source>
        <strain evidence="11">D6</strain>
    </source>
</reference>
<evidence type="ECO:0000256" key="5">
    <source>
        <dbReference type="ARBA" id="ARBA00023136"/>
    </source>
</evidence>
<dbReference type="GO" id="GO:0035556">
    <property type="term" value="P:intracellular signal transduction"/>
    <property type="evidence" value="ECO:0007669"/>
    <property type="project" value="InterPro"/>
</dbReference>
<dbReference type="EC" id="3.1.4.-" evidence="7"/>
<comment type="cofactor">
    <cofactor evidence="7">
        <name>a divalent metal cation</name>
        <dbReference type="ChEBI" id="CHEBI:60240"/>
    </cofactor>
    <text evidence="7">Binds 2 divalent metal cations per subunit. Site 1 may preferentially bind zinc ions, while site 2 has a preference for magnesium and/or manganese ions.</text>
</comment>
<evidence type="ECO:0000256" key="9">
    <source>
        <dbReference type="SAM" id="Phobius"/>
    </source>
</evidence>
<evidence type="ECO:0000256" key="3">
    <source>
        <dbReference type="ARBA" id="ARBA00022741"/>
    </source>
</evidence>
<evidence type="ECO:0000256" key="8">
    <source>
        <dbReference type="SAM" id="MobiDB-lite"/>
    </source>
</evidence>
<feature type="domain" description="Guanylate cyclase" evidence="10">
    <location>
        <begin position="595"/>
        <end position="729"/>
    </location>
</feature>
<dbReference type="GO" id="GO:0004383">
    <property type="term" value="F:guanylate cyclase activity"/>
    <property type="evidence" value="ECO:0007669"/>
    <property type="project" value="TreeGrafter"/>
</dbReference>
<dbReference type="SUPFAM" id="SSF55073">
    <property type="entry name" value="Nucleotide cyclase"/>
    <property type="match status" value="1"/>
</dbReference>
<dbReference type="Proteomes" id="UP001153069">
    <property type="component" value="Unassembled WGS sequence"/>
</dbReference>
<keyword evidence="6" id="KW-0456">Lyase</keyword>
<gene>
    <name evidence="11" type="ORF">SEMRO_97_G049790.1</name>
</gene>
<dbReference type="InterPro" id="IPR002073">
    <property type="entry name" value="PDEase_catalytic_dom"/>
</dbReference>
<dbReference type="InterPro" id="IPR050401">
    <property type="entry name" value="Cyclic_nucleotide_synthase"/>
</dbReference>
<dbReference type="SMART" id="SM00471">
    <property type="entry name" value="HDc"/>
    <property type="match status" value="1"/>
</dbReference>
<evidence type="ECO:0000256" key="2">
    <source>
        <dbReference type="ARBA" id="ARBA00022692"/>
    </source>
</evidence>
<sequence length="1268" mass="141927">MRGINGPLTVENLGKLDDLQEESLRDIDMDERSTSSLPASEEFQDEAGTQSGMETGSRGSGSNSSKPLLRWNKGVEGDMYGAEGDLLWKALVVTLLTMIGTAAGFIYLFGLIEGDVQTAERFQTYAVQLQHRGPDQAKGINGLLATWTDHASSYATEHSDIWPFHRFAHFSHLAHQQKQLHLVQDSATATQVEWIASAPLISNELRANWEMYSAPKSIETQHQHQHTATIHYYDSADQQTVPEPAGSGPFTPLFQMDITASYNFVPFASATLLNLNLLSIPAFTRAFSLATFSSEPVLSEPLILNEYLTQFMLGQDAMQEPYAFLLNPILNGTVAAATTQTQDTLGVVVGLVPYKSFMQNIISKDANGIFVGVAPSKLCSDSQQNNLQKYTFSINGPNVEFKGEGDKHDTSYNFHEKIVPWDPFLAEHLHVVAGENNHTIAAQTILNEYFQDIAKARNDNTNYCPYELRMYPSDAFYNGYRSDAPRIFAAFLVGIFLFVYLILVLYNYIMKRKDKMAFAAVQKSAAIVDMFFPKEVKDRLLEEQQDAAFAAGGGGEAGAFDADNSQQFVPNEGDAYDINRFLDDKPIASLFPETTVIFADIAGFTAWSSEREPSQVFILLETIYGEFDKIAKRRKVFKVETIGDCYLAVTGIPDPQEEHAVIMCQFARECMSKMYEVTAALELTLGPDTSDLAMRMGLHSGPVTAGVLRGRKSHFQLFGDTVNTAARMESTGTREKIQISQETAELVRKSGRGHWIKERENAVEAKGKGCLSTFWLLPRTSKSAGSVPSSGASCSASSISRSDALDADSSFADDDDSPNCVMPPSVREERKKKKKQHKPRELSNKSKRLVQWNVALLVKILQKVVSGRKSYKVKDPDGLRELEQRLVQQHTVLGEVEEVIHVSKSVDERKPSMKKSDTKRDIHGVVEIPQDVVAQLTDYVSRIALLHPDNHFHNFEHASHVTMSTSKLLSRIVNVDETESKAASTFNAGDVQLSSQRRHAHGTSYGITSEPLTQFSVVFAALIHDVDHPGVSNAILATEEPEVGDKYKNKSVAEQKSLDIAFTLLMEDDFRDLRHLIYTNEKELMQFRQLMVNSVIATDIFDREHSAFRKARWAKAFAEGESIAGLENEEASEKLSIDRKATIVIEHLIQASDVSHTMQHWHVYQKWNSRLFEEMFEAFRSGRSTSNPAENWYKGELWFFDNYVIPLAKKLETCGVFGVSSDEFLNYANENRKEWAQKGEEIVSELVAKIDKMSDEDAMQSSRHMRHD</sequence>
<dbReference type="PANTHER" id="PTHR11920">
    <property type="entry name" value="GUANYLYL CYCLASE"/>
    <property type="match status" value="1"/>
</dbReference>
<comment type="subcellular location">
    <subcellularLocation>
        <location evidence="1">Membrane</location>
    </subcellularLocation>
</comment>
<name>A0A9N8DFP4_9STRA</name>